<gene>
    <name evidence="7" type="ORF">H9856_05900</name>
</gene>
<evidence type="ECO:0000259" key="6">
    <source>
        <dbReference type="Pfam" id="PF08543"/>
    </source>
</evidence>
<dbReference type="GO" id="GO:0009443">
    <property type="term" value="P:pyridoxal 5'-phosphate salvage"/>
    <property type="evidence" value="ECO:0007669"/>
    <property type="project" value="InterPro"/>
</dbReference>
<evidence type="ECO:0000313" key="7">
    <source>
        <dbReference type="EMBL" id="HIX35904.1"/>
    </source>
</evidence>
<proteinExistence type="predicted"/>
<dbReference type="Proteomes" id="UP000824231">
    <property type="component" value="Unassembled WGS sequence"/>
</dbReference>
<dbReference type="InterPro" id="IPR004625">
    <property type="entry name" value="PyrdxlKinase"/>
</dbReference>
<reference evidence="7" key="1">
    <citation type="journal article" date="2021" name="PeerJ">
        <title>Extensive microbial diversity within the chicken gut microbiome revealed by metagenomics and culture.</title>
        <authorList>
            <person name="Gilroy R."/>
            <person name="Ravi A."/>
            <person name="Getino M."/>
            <person name="Pursley I."/>
            <person name="Horton D.L."/>
            <person name="Alikhan N.F."/>
            <person name="Baker D."/>
            <person name="Gharbi K."/>
            <person name="Hall N."/>
            <person name="Watson M."/>
            <person name="Adriaenssens E.M."/>
            <person name="Foster-Nyarko E."/>
            <person name="Jarju S."/>
            <person name="Secka A."/>
            <person name="Antonio M."/>
            <person name="Oren A."/>
            <person name="Chaudhuri R.R."/>
            <person name="La Ragione R."/>
            <person name="Hildebrand F."/>
            <person name="Pallen M.J."/>
        </authorList>
    </citation>
    <scope>NUCLEOTIDE SEQUENCE</scope>
    <source>
        <strain evidence="7">ChiSxjej3B15-572</strain>
    </source>
</reference>
<organism evidence="7 8">
    <name type="scientific">Candidatus Limosilactobacillus merdigallinarum</name>
    <dbReference type="NCBI Taxonomy" id="2838652"/>
    <lineage>
        <taxon>Bacteria</taxon>
        <taxon>Bacillati</taxon>
        <taxon>Bacillota</taxon>
        <taxon>Bacilli</taxon>
        <taxon>Lactobacillales</taxon>
        <taxon>Lactobacillaceae</taxon>
        <taxon>Limosilactobacillus</taxon>
    </lineage>
</organism>
<dbReference type="EC" id="2.7.1.35" evidence="1"/>
<evidence type="ECO:0000256" key="3">
    <source>
        <dbReference type="ARBA" id="ARBA00022741"/>
    </source>
</evidence>
<evidence type="ECO:0000256" key="1">
    <source>
        <dbReference type="ARBA" id="ARBA00012104"/>
    </source>
</evidence>
<dbReference type="InterPro" id="IPR013749">
    <property type="entry name" value="PM/HMP-P_kinase-1"/>
</dbReference>
<keyword evidence="4 7" id="KW-0418">Kinase</keyword>
<comment type="caution">
    <text evidence="7">The sequence shown here is derived from an EMBL/GenBank/DDBJ whole genome shotgun (WGS) entry which is preliminary data.</text>
</comment>
<evidence type="ECO:0000313" key="8">
    <source>
        <dbReference type="Proteomes" id="UP000824231"/>
    </source>
</evidence>
<keyword evidence="3" id="KW-0547">Nucleotide-binding</keyword>
<evidence type="ECO:0000256" key="5">
    <source>
        <dbReference type="ARBA" id="ARBA00022840"/>
    </source>
</evidence>
<dbReference type="GO" id="GO:0005829">
    <property type="term" value="C:cytosol"/>
    <property type="evidence" value="ECO:0007669"/>
    <property type="project" value="TreeGrafter"/>
</dbReference>
<dbReference type="Pfam" id="PF08543">
    <property type="entry name" value="Phos_pyr_kin"/>
    <property type="match status" value="1"/>
</dbReference>
<feature type="domain" description="Pyridoxamine kinase/Phosphomethylpyrimidine kinase" evidence="6">
    <location>
        <begin position="26"/>
        <end position="251"/>
    </location>
</feature>
<reference evidence="7" key="2">
    <citation type="submission" date="2021-04" db="EMBL/GenBank/DDBJ databases">
        <authorList>
            <person name="Gilroy R."/>
        </authorList>
    </citation>
    <scope>NUCLEOTIDE SEQUENCE</scope>
    <source>
        <strain evidence="7">ChiSxjej3B15-572</strain>
    </source>
</reference>
<dbReference type="GO" id="GO:0005524">
    <property type="term" value="F:ATP binding"/>
    <property type="evidence" value="ECO:0007669"/>
    <property type="project" value="UniProtKB-KW"/>
</dbReference>
<keyword evidence="5" id="KW-0067">ATP-binding</keyword>
<accession>A0A9D1VJ00</accession>
<keyword evidence="2 7" id="KW-0808">Transferase</keyword>
<dbReference type="SUPFAM" id="SSF53613">
    <property type="entry name" value="Ribokinase-like"/>
    <property type="match status" value="1"/>
</dbReference>
<dbReference type="Gene3D" id="3.40.1190.20">
    <property type="match status" value="1"/>
</dbReference>
<sequence>MSPSTLVVEDFSTLGQISMLAALNILQAFDIETAALPTALLSTQTEGFNIPARLDTHEWMQAAVKHWQTIPELQLQGALIGYLGSTKLMDQLGHLLTNIKGLVLIDPVMADRGALYPGLSTDYPHYMLQFCQSADVISPNWFELCLLAGLKKPLNATLSNFKFLLSKLHEQGIQAAVVATGVPIEKTAETTLLYDGHRINSFISKRYPGHFYGAGDTFAALLMGNLLSGKDLNTAVQISCQQLSNAIKETSAYPEEDRRYGLKLRNLLQLISKS</sequence>
<dbReference type="GO" id="GO:0008478">
    <property type="term" value="F:pyridoxal kinase activity"/>
    <property type="evidence" value="ECO:0007669"/>
    <property type="project" value="UniProtKB-EC"/>
</dbReference>
<evidence type="ECO:0000256" key="4">
    <source>
        <dbReference type="ARBA" id="ARBA00022777"/>
    </source>
</evidence>
<dbReference type="PANTHER" id="PTHR10534:SF2">
    <property type="entry name" value="PYRIDOXAL KINASE"/>
    <property type="match status" value="1"/>
</dbReference>
<dbReference type="InterPro" id="IPR029056">
    <property type="entry name" value="Ribokinase-like"/>
</dbReference>
<dbReference type="AlphaFoldDB" id="A0A9D1VJ00"/>
<protein>
    <recommendedName>
        <fullName evidence="1">pyridoxal kinase</fullName>
        <ecNumber evidence="1">2.7.1.35</ecNumber>
    </recommendedName>
</protein>
<name>A0A9D1VJ00_9LACO</name>
<evidence type="ECO:0000256" key="2">
    <source>
        <dbReference type="ARBA" id="ARBA00022679"/>
    </source>
</evidence>
<dbReference type="EMBL" id="DXFH01000024">
    <property type="protein sequence ID" value="HIX35904.1"/>
    <property type="molecule type" value="Genomic_DNA"/>
</dbReference>
<dbReference type="PANTHER" id="PTHR10534">
    <property type="entry name" value="PYRIDOXAL KINASE"/>
    <property type="match status" value="1"/>
</dbReference>